<feature type="non-terminal residue" evidence="1">
    <location>
        <position position="160"/>
    </location>
</feature>
<accession>A0A8H6HBC7</accession>
<dbReference type="AlphaFoldDB" id="A0A8H6HBC7"/>
<organism evidence="1 2">
    <name type="scientific">Ephemerocybe angulata</name>
    <dbReference type="NCBI Taxonomy" id="980116"/>
    <lineage>
        <taxon>Eukaryota</taxon>
        <taxon>Fungi</taxon>
        <taxon>Dikarya</taxon>
        <taxon>Basidiomycota</taxon>
        <taxon>Agaricomycotina</taxon>
        <taxon>Agaricomycetes</taxon>
        <taxon>Agaricomycetidae</taxon>
        <taxon>Agaricales</taxon>
        <taxon>Agaricineae</taxon>
        <taxon>Psathyrellaceae</taxon>
        <taxon>Ephemerocybe</taxon>
    </lineage>
</organism>
<evidence type="ECO:0000313" key="1">
    <source>
        <dbReference type="EMBL" id="KAF6743848.1"/>
    </source>
</evidence>
<feature type="non-terminal residue" evidence="1">
    <location>
        <position position="1"/>
    </location>
</feature>
<reference evidence="1 2" key="1">
    <citation type="submission" date="2020-07" db="EMBL/GenBank/DDBJ databases">
        <title>Comparative genomics of pyrophilous fungi reveals a link between fire events and developmental genes.</title>
        <authorList>
            <consortium name="DOE Joint Genome Institute"/>
            <person name="Steindorff A.S."/>
            <person name="Carver A."/>
            <person name="Calhoun S."/>
            <person name="Stillman K."/>
            <person name="Liu H."/>
            <person name="Lipzen A."/>
            <person name="Pangilinan J."/>
            <person name="Labutti K."/>
            <person name="Bruns T.D."/>
            <person name="Grigoriev I.V."/>
        </authorList>
    </citation>
    <scope>NUCLEOTIDE SEQUENCE [LARGE SCALE GENOMIC DNA]</scope>
    <source>
        <strain evidence="1 2">CBS 144469</strain>
    </source>
</reference>
<dbReference type="EMBL" id="JACGCI010000134">
    <property type="protein sequence ID" value="KAF6743848.1"/>
    <property type="molecule type" value="Genomic_DNA"/>
</dbReference>
<gene>
    <name evidence="1" type="ORF">DFP72DRAFT_747631</name>
</gene>
<protein>
    <recommendedName>
        <fullName evidence="3">Reverse transcriptase</fullName>
    </recommendedName>
</protein>
<evidence type="ECO:0000313" key="2">
    <source>
        <dbReference type="Proteomes" id="UP000521943"/>
    </source>
</evidence>
<keyword evidence="2" id="KW-1185">Reference proteome</keyword>
<name>A0A8H6HBC7_9AGAR</name>
<dbReference type="Proteomes" id="UP000521943">
    <property type="component" value="Unassembled WGS sequence"/>
</dbReference>
<evidence type="ECO:0008006" key="3">
    <source>
        <dbReference type="Google" id="ProtNLM"/>
    </source>
</evidence>
<proteinExistence type="predicted"/>
<sequence>ELDQRGYPSWAASLRRAVMALEGGADIPFPAQGELLDEARVVRLEADIRRRMDRYLMAKFESTERLSLLHGRREEDRTGEEVQQVRKLRQYLRVYNPGHRKALARMLLSDHRLASRVRRYTGGEAEQQCRFCKGAVESVVHVWLECEGREDLVEMRVGYV</sequence>
<dbReference type="OrthoDB" id="2985334at2759"/>
<comment type="caution">
    <text evidence="1">The sequence shown here is derived from an EMBL/GenBank/DDBJ whole genome shotgun (WGS) entry which is preliminary data.</text>
</comment>